<dbReference type="EC" id="2.7.7.18" evidence="8"/>
<keyword evidence="1 8" id="KW-0662">Pyridine nucleotide biosynthesis</keyword>
<evidence type="ECO:0000256" key="2">
    <source>
        <dbReference type="ARBA" id="ARBA00022679"/>
    </source>
</evidence>
<evidence type="ECO:0000313" key="12">
    <source>
        <dbReference type="Proteomes" id="UP001408356"/>
    </source>
</evidence>
<evidence type="ECO:0000256" key="4">
    <source>
        <dbReference type="ARBA" id="ARBA00022741"/>
    </source>
</evidence>
<evidence type="ECO:0000256" key="8">
    <source>
        <dbReference type="RuleBase" id="RU362021"/>
    </source>
</evidence>
<feature type="domain" description="Cytidyltransferase-like" evidence="10">
    <location>
        <begin position="56"/>
        <end position="246"/>
    </location>
</feature>
<comment type="pathway">
    <text evidence="8">Cofactor biosynthesis; NAD(+) biosynthesis; NAD(+) from nicotinamide D-ribonucleotide: step 1/1.</text>
</comment>
<reference evidence="11 12" key="1">
    <citation type="journal article" date="2024" name="J. Plant Pathol.">
        <title>Sequence and assembly of the genome of Seiridium unicorne, isolate CBS 538.82, causal agent of cypress canker disease.</title>
        <authorList>
            <person name="Scali E."/>
            <person name="Rocca G.D."/>
            <person name="Danti R."/>
            <person name="Garbelotto M."/>
            <person name="Barberini S."/>
            <person name="Baroncelli R."/>
            <person name="Emiliani G."/>
        </authorList>
    </citation>
    <scope>NUCLEOTIDE SEQUENCE [LARGE SCALE GENOMIC DNA]</scope>
    <source>
        <strain evidence="11 12">BM-138-508</strain>
    </source>
</reference>
<dbReference type="PANTHER" id="PTHR12039:SF0">
    <property type="entry name" value="NICOTINAMIDE-NUCLEOTIDE ADENYLYLTRANSFERASE"/>
    <property type="match status" value="1"/>
</dbReference>
<evidence type="ECO:0000256" key="3">
    <source>
        <dbReference type="ARBA" id="ARBA00022695"/>
    </source>
</evidence>
<sequence length="288" mass="32188">MASENAQTTDSQSQPQFQPQPPSHSAAGMLLDNYRFPVHRLQLHDVEPGKTPLVLVACGSFSPTTFLHLRMFSLAYDYVKANTNFQVVGAYLSPVSDAYKKVGLAPAHHRIRMAELAVQRRTRTADCLMVDPWEAIHAEYMPTAKVLDHFEHELNDHLGGVEDTNGIKHPVRIALLAGADLIQTMSTPGVWSQEDLAHILGKYGAFVIERAGTDFQEAVGNLKEWENNIYYIPQTVSNDVSSTRVRLLSKRRMNIDYLVPTEVVNYISQHGLYQDEDGSVTGKLKDKA</sequence>
<feature type="compositionally biased region" description="Polar residues" evidence="9">
    <location>
        <begin position="1"/>
        <end position="10"/>
    </location>
</feature>
<dbReference type="Pfam" id="PF01467">
    <property type="entry name" value="CTP_transf_like"/>
    <property type="match status" value="1"/>
</dbReference>
<evidence type="ECO:0000256" key="7">
    <source>
        <dbReference type="ARBA" id="ARBA00049001"/>
    </source>
</evidence>
<keyword evidence="2 8" id="KW-0808">Transferase</keyword>
<dbReference type="NCBIfam" id="TIGR00482">
    <property type="entry name" value="nicotinate (nicotinamide) nucleotide adenylyltransferase"/>
    <property type="match status" value="1"/>
</dbReference>
<proteinExistence type="inferred from homology"/>
<keyword evidence="3 8" id="KW-0548">Nucleotidyltransferase</keyword>
<evidence type="ECO:0000313" key="11">
    <source>
        <dbReference type="EMBL" id="KAK9420074.1"/>
    </source>
</evidence>
<dbReference type="Gene3D" id="3.40.50.620">
    <property type="entry name" value="HUPs"/>
    <property type="match status" value="1"/>
</dbReference>
<evidence type="ECO:0000256" key="1">
    <source>
        <dbReference type="ARBA" id="ARBA00022642"/>
    </source>
</evidence>
<keyword evidence="5 8" id="KW-0067">ATP-binding</keyword>
<accession>A0ABR2V0F6</accession>
<evidence type="ECO:0000256" key="5">
    <source>
        <dbReference type="ARBA" id="ARBA00022840"/>
    </source>
</evidence>
<gene>
    <name evidence="11" type="ORF">SUNI508_06833</name>
</gene>
<dbReference type="PANTHER" id="PTHR12039">
    <property type="entry name" value="NICOTINAMIDE MONONUCLEOTIDE ADENYLYLTRANSFERASE"/>
    <property type="match status" value="1"/>
</dbReference>
<keyword evidence="4 8" id="KW-0547">Nucleotide-binding</keyword>
<dbReference type="InterPro" id="IPR014729">
    <property type="entry name" value="Rossmann-like_a/b/a_fold"/>
</dbReference>
<dbReference type="InterPro" id="IPR051182">
    <property type="entry name" value="Euk_NMN_adenylyltrnsfrase"/>
</dbReference>
<comment type="similarity">
    <text evidence="8">Belongs to the eukaryotic NMN adenylyltransferase family.</text>
</comment>
<feature type="region of interest" description="Disordered" evidence="9">
    <location>
        <begin position="1"/>
        <end position="24"/>
    </location>
</feature>
<dbReference type="InterPro" id="IPR004821">
    <property type="entry name" value="Cyt_trans-like"/>
</dbReference>
<dbReference type="SUPFAM" id="SSF52374">
    <property type="entry name" value="Nucleotidylyl transferase"/>
    <property type="match status" value="1"/>
</dbReference>
<evidence type="ECO:0000259" key="10">
    <source>
        <dbReference type="Pfam" id="PF01467"/>
    </source>
</evidence>
<comment type="catalytic activity">
    <reaction evidence="7 8">
        <text>beta-nicotinamide D-ribonucleotide + ATP + H(+) = diphosphate + NAD(+)</text>
        <dbReference type="Rhea" id="RHEA:21360"/>
        <dbReference type="ChEBI" id="CHEBI:14649"/>
        <dbReference type="ChEBI" id="CHEBI:15378"/>
        <dbReference type="ChEBI" id="CHEBI:30616"/>
        <dbReference type="ChEBI" id="CHEBI:33019"/>
        <dbReference type="ChEBI" id="CHEBI:57540"/>
        <dbReference type="EC" id="2.7.7.1"/>
    </reaction>
</comment>
<protein>
    <recommendedName>
        <fullName evidence="8">Nicotinamide-nucleotide adenylyltransferase</fullName>
        <ecNumber evidence="8">2.7.7.1</ecNumber>
        <ecNumber evidence="8">2.7.7.18</ecNumber>
    </recommendedName>
</protein>
<comment type="catalytic activity">
    <reaction evidence="8">
        <text>nicotinate beta-D-ribonucleotide + ATP + H(+) = deamido-NAD(+) + diphosphate</text>
        <dbReference type="Rhea" id="RHEA:22860"/>
        <dbReference type="ChEBI" id="CHEBI:15378"/>
        <dbReference type="ChEBI" id="CHEBI:30616"/>
        <dbReference type="ChEBI" id="CHEBI:33019"/>
        <dbReference type="ChEBI" id="CHEBI:57502"/>
        <dbReference type="ChEBI" id="CHEBI:58437"/>
        <dbReference type="EC" id="2.7.7.18"/>
    </reaction>
</comment>
<keyword evidence="6 8" id="KW-0520">NAD</keyword>
<name>A0ABR2V0F6_9PEZI</name>
<comment type="caution">
    <text evidence="11">The sequence shown here is derived from an EMBL/GenBank/DDBJ whole genome shotgun (WGS) entry which is preliminary data.</text>
</comment>
<dbReference type="InterPro" id="IPR005248">
    <property type="entry name" value="NadD/NMNAT"/>
</dbReference>
<dbReference type="Proteomes" id="UP001408356">
    <property type="component" value="Unassembled WGS sequence"/>
</dbReference>
<keyword evidence="12" id="KW-1185">Reference proteome</keyword>
<dbReference type="EC" id="2.7.7.1" evidence="8"/>
<evidence type="ECO:0000256" key="9">
    <source>
        <dbReference type="SAM" id="MobiDB-lite"/>
    </source>
</evidence>
<organism evidence="11 12">
    <name type="scientific">Seiridium unicorne</name>
    <dbReference type="NCBI Taxonomy" id="138068"/>
    <lineage>
        <taxon>Eukaryota</taxon>
        <taxon>Fungi</taxon>
        <taxon>Dikarya</taxon>
        <taxon>Ascomycota</taxon>
        <taxon>Pezizomycotina</taxon>
        <taxon>Sordariomycetes</taxon>
        <taxon>Xylariomycetidae</taxon>
        <taxon>Amphisphaeriales</taxon>
        <taxon>Sporocadaceae</taxon>
        <taxon>Seiridium</taxon>
    </lineage>
</organism>
<dbReference type="GO" id="GO:0016779">
    <property type="term" value="F:nucleotidyltransferase activity"/>
    <property type="evidence" value="ECO:0007669"/>
    <property type="project" value="UniProtKB-KW"/>
</dbReference>
<dbReference type="EMBL" id="JARVKF010000268">
    <property type="protein sequence ID" value="KAK9420074.1"/>
    <property type="molecule type" value="Genomic_DNA"/>
</dbReference>
<evidence type="ECO:0000256" key="6">
    <source>
        <dbReference type="ARBA" id="ARBA00023027"/>
    </source>
</evidence>